<dbReference type="WBParaSite" id="PTRK_0000785400.1">
    <property type="protein sequence ID" value="PTRK_0000785400.1"/>
    <property type="gene ID" value="PTRK_0000785400"/>
</dbReference>
<dbReference type="Proteomes" id="UP000038045">
    <property type="component" value="Unplaced"/>
</dbReference>
<accession>A0A0N4ZIU2</accession>
<dbReference type="AlphaFoldDB" id="A0A0N4ZIU2"/>
<name>A0A0N4ZIU2_PARTI</name>
<evidence type="ECO:0000313" key="1">
    <source>
        <dbReference type="Proteomes" id="UP000038045"/>
    </source>
</evidence>
<proteinExistence type="predicted"/>
<organism evidence="1 2">
    <name type="scientific">Parastrongyloides trichosuri</name>
    <name type="common">Possum-specific nematode worm</name>
    <dbReference type="NCBI Taxonomy" id="131310"/>
    <lineage>
        <taxon>Eukaryota</taxon>
        <taxon>Metazoa</taxon>
        <taxon>Ecdysozoa</taxon>
        <taxon>Nematoda</taxon>
        <taxon>Chromadorea</taxon>
        <taxon>Rhabditida</taxon>
        <taxon>Tylenchina</taxon>
        <taxon>Panagrolaimomorpha</taxon>
        <taxon>Strongyloidoidea</taxon>
        <taxon>Strongyloididae</taxon>
        <taxon>Parastrongyloides</taxon>
    </lineage>
</organism>
<protein>
    <submittedName>
        <fullName evidence="2">Pre-mRNA splicing factor</fullName>
    </submittedName>
</protein>
<reference evidence="2" key="1">
    <citation type="submission" date="2017-02" db="UniProtKB">
        <authorList>
            <consortium name="WormBaseParasite"/>
        </authorList>
    </citation>
    <scope>IDENTIFICATION</scope>
</reference>
<sequence length="114" mass="12534">MDNPCSNCRCNQCSMASIRMHNPCSCGGCGRSVASPSCMSCIGRPIGCSCGGNNVMNMAVGAATNALLPNYNIRFENGHRGKDYDDFEGFGDYDMGGEYKRKKRFIRNIRNTRQ</sequence>
<evidence type="ECO:0000313" key="2">
    <source>
        <dbReference type="WBParaSite" id="PTRK_0000785400.1"/>
    </source>
</evidence>
<dbReference type="STRING" id="131310.A0A0N4ZIU2"/>
<keyword evidence="1" id="KW-1185">Reference proteome</keyword>